<dbReference type="PANTHER" id="PTHR43130:SF11">
    <property type="entry name" value="TRANSCRIPTIONAL REGULATORY PROTEIN"/>
    <property type="match status" value="1"/>
</dbReference>
<protein>
    <submittedName>
        <fullName evidence="5">HTH-type transcriptional regulator CdhR</fullName>
    </submittedName>
</protein>
<dbReference type="InterPro" id="IPR009057">
    <property type="entry name" value="Homeodomain-like_sf"/>
</dbReference>
<dbReference type="AlphaFoldDB" id="A0A7Z1AEF1"/>
<evidence type="ECO:0000313" key="5">
    <source>
        <dbReference type="EMBL" id="ODJ86338.1"/>
    </source>
</evidence>
<dbReference type="SUPFAM" id="SSF46689">
    <property type="entry name" value="Homeodomain-like"/>
    <property type="match status" value="2"/>
</dbReference>
<feature type="region of interest" description="Disordered" evidence="3">
    <location>
        <begin position="323"/>
        <end position="346"/>
    </location>
</feature>
<evidence type="ECO:0000313" key="6">
    <source>
        <dbReference type="Proteomes" id="UP000094769"/>
    </source>
</evidence>
<name>A0A7Z1AEF1_9GAMM</name>
<keyword evidence="2" id="KW-0804">Transcription</keyword>
<dbReference type="SMART" id="SM00342">
    <property type="entry name" value="HTH_ARAC"/>
    <property type="match status" value="1"/>
</dbReference>
<dbReference type="Gene3D" id="1.10.10.60">
    <property type="entry name" value="Homeodomain-like"/>
    <property type="match status" value="1"/>
</dbReference>
<keyword evidence="6" id="KW-1185">Reference proteome</keyword>
<dbReference type="PROSITE" id="PS01124">
    <property type="entry name" value="HTH_ARAC_FAMILY_2"/>
    <property type="match status" value="1"/>
</dbReference>
<dbReference type="InterPro" id="IPR029062">
    <property type="entry name" value="Class_I_gatase-like"/>
</dbReference>
<dbReference type="Proteomes" id="UP000094769">
    <property type="component" value="Unassembled WGS sequence"/>
</dbReference>
<reference evidence="5 6" key="1">
    <citation type="submission" date="2016-06" db="EMBL/GenBank/DDBJ databases">
        <title>Genome sequence of endosymbiont of Candidatus Endolucinida thiodiazotropha.</title>
        <authorList>
            <person name="Poehlein A."/>
            <person name="Koenig S."/>
            <person name="Heiden S.E."/>
            <person name="Thuermer A."/>
            <person name="Voget S."/>
            <person name="Daniel R."/>
            <person name="Markert S."/>
            <person name="Gros O."/>
            <person name="Schweder T."/>
        </authorList>
    </citation>
    <scope>NUCLEOTIDE SEQUENCE [LARGE SCALE GENOMIC DNA]</scope>
    <source>
        <strain evidence="5 6">COS</strain>
    </source>
</reference>
<dbReference type="EMBL" id="MARB01000023">
    <property type="protein sequence ID" value="ODJ86338.1"/>
    <property type="molecule type" value="Genomic_DNA"/>
</dbReference>
<feature type="domain" description="HTH araC/xylS-type" evidence="4">
    <location>
        <begin position="228"/>
        <end position="326"/>
    </location>
</feature>
<evidence type="ECO:0000256" key="2">
    <source>
        <dbReference type="ARBA" id="ARBA00023163"/>
    </source>
</evidence>
<dbReference type="Pfam" id="PF12833">
    <property type="entry name" value="HTH_18"/>
    <property type="match status" value="1"/>
</dbReference>
<dbReference type="InterPro" id="IPR052158">
    <property type="entry name" value="INH-QAR"/>
</dbReference>
<evidence type="ECO:0000259" key="4">
    <source>
        <dbReference type="PROSITE" id="PS01124"/>
    </source>
</evidence>
<evidence type="ECO:0000256" key="3">
    <source>
        <dbReference type="SAM" id="MobiDB-lite"/>
    </source>
</evidence>
<dbReference type="InterPro" id="IPR018060">
    <property type="entry name" value="HTH_AraC"/>
</dbReference>
<feature type="compositionally biased region" description="Basic residues" evidence="3">
    <location>
        <begin position="325"/>
        <end position="336"/>
    </location>
</feature>
<dbReference type="CDD" id="cd03138">
    <property type="entry name" value="GATase1_AraC_2"/>
    <property type="match status" value="1"/>
</dbReference>
<evidence type="ECO:0000256" key="1">
    <source>
        <dbReference type="ARBA" id="ARBA00023015"/>
    </source>
</evidence>
<dbReference type="OrthoDB" id="9803764at2"/>
<dbReference type="GO" id="GO:0043565">
    <property type="term" value="F:sequence-specific DNA binding"/>
    <property type="evidence" value="ECO:0007669"/>
    <property type="project" value="InterPro"/>
</dbReference>
<dbReference type="InterPro" id="IPR002818">
    <property type="entry name" value="DJ-1/PfpI"/>
</dbReference>
<dbReference type="SUPFAM" id="SSF52317">
    <property type="entry name" value="Class I glutamine amidotransferase-like"/>
    <property type="match status" value="1"/>
</dbReference>
<dbReference type="PANTHER" id="PTHR43130">
    <property type="entry name" value="ARAC-FAMILY TRANSCRIPTIONAL REGULATOR"/>
    <property type="match status" value="1"/>
</dbReference>
<sequence>MKTTVSVAIVAIDECMASAIAGSVDMLYAANRIIDAMGKKELPRFEWKVVSVSGRPVKTGNGMLQAVDCSLKGVRQVDVIYIPGMSVIDETRLVNILENNRPLINWLARRAAGKSLITSSCTGSFFVAEAGLLQDKQATTGWPVEGLFAARYPDIHLNSGELLVAADSILSAGASTSYQDLMLEVIRRYINSRVAHLTARYLLLDSSRHSQAAFRVSSVRKYEDPVVTKAHELMQKNLGDPLQVPELAARLNVSDRTLIRRFKSATGQGPNACLQNLRIDKAKWLLESTGKSHESVASSVGYTDISSFRRLFKRSIGMTMGDYRKRFRSRRQTRRPFRPESSPRIS</sequence>
<organism evidence="5 6">
    <name type="scientific">Candidatus Thiodiazotropha endolucinida</name>
    <dbReference type="NCBI Taxonomy" id="1655433"/>
    <lineage>
        <taxon>Bacteria</taxon>
        <taxon>Pseudomonadati</taxon>
        <taxon>Pseudomonadota</taxon>
        <taxon>Gammaproteobacteria</taxon>
        <taxon>Chromatiales</taxon>
        <taxon>Sedimenticolaceae</taxon>
        <taxon>Candidatus Thiodiazotropha</taxon>
    </lineage>
</organism>
<keyword evidence="1" id="KW-0805">Transcription regulation</keyword>
<gene>
    <name evidence="5" type="primary">cdhR</name>
    <name evidence="5" type="ORF">CODIS_33970</name>
</gene>
<dbReference type="Gene3D" id="3.40.50.880">
    <property type="match status" value="1"/>
</dbReference>
<dbReference type="GO" id="GO:0003700">
    <property type="term" value="F:DNA-binding transcription factor activity"/>
    <property type="evidence" value="ECO:0007669"/>
    <property type="project" value="InterPro"/>
</dbReference>
<dbReference type="Pfam" id="PF01965">
    <property type="entry name" value="DJ-1_PfpI"/>
    <property type="match status" value="1"/>
</dbReference>
<dbReference type="RefSeq" id="WP_069127140.1">
    <property type="nucleotide sequence ID" value="NZ_MARB01000023.1"/>
</dbReference>
<accession>A0A7Z1AEF1</accession>
<comment type="caution">
    <text evidence="5">The sequence shown here is derived from an EMBL/GenBank/DDBJ whole genome shotgun (WGS) entry which is preliminary data.</text>
</comment>
<proteinExistence type="predicted"/>